<organism evidence="6 7">
    <name type="scientific">Pigmentiphaga kullae</name>
    <dbReference type="NCBI Taxonomy" id="151784"/>
    <lineage>
        <taxon>Bacteria</taxon>
        <taxon>Pseudomonadati</taxon>
        <taxon>Pseudomonadota</taxon>
        <taxon>Betaproteobacteria</taxon>
        <taxon>Burkholderiales</taxon>
        <taxon>Alcaligenaceae</taxon>
        <taxon>Pigmentiphaga</taxon>
    </lineage>
</organism>
<evidence type="ECO:0000256" key="1">
    <source>
        <dbReference type="ARBA" id="ARBA00023224"/>
    </source>
</evidence>
<dbReference type="InterPro" id="IPR003660">
    <property type="entry name" value="HAMP_dom"/>
</dbReference>
<dbReference type="PANTHER" id="PTHR32089:SF112">
    <property type="entry name" value="LYSOZYME-LIKE PROTEIN-RELATED"/>
    <property type="match status" value="1"/>
</dbReference>
<dbReference type="GO" id="GO:0007165">
    <property type="term" value="P:signal transduction"/>
    <property type="evidence" value="ECO:0007669"/>
    <property type="project" value="UniProtKB-KW"/>
</dbReference>
<proteinExistence type="inferred from homology"/>
<name>A0A4Q7N9I1_9BURK</name>
<dbReference type="PROSITE" id="PS50111">
    <property type="entry name" value="CHEMOTAXIS_TRANSDUC_2"/>
    <property type="match status" value="1"/>
</dbReference>
<dbReference type="EMBL" id="SGXC01000003">
    <property type="protein sequence ID" value="RZS78664.1"/>
    <property type="molecule type" value="Genomic_DNA"/>
</dbReference>
<dbReference type="GO" id="GO:0016020">
    <property type="term" value="C:membrane"/>
    <property type="evidence" value="ECO:0007669"/>
    <property type="project" value="InterPro"/>
</dbReference>
<protein>
    <submittedName>
        <fullName evidence="6">Methyl-accepting chemotaxis protein</fullName>
    </submittedName>
</protein>
<dbReference type="AlphaFoldDB" id="A0A4Q7N9I1"/>
<dbReference type="Gene3D" id="1.10.287.950">
    <property type="entry name" value="Methyl-accepting chemotaxis protein"/>
    <property type="match status" value="1"/>
</dbReference>
<evidence type="ECO:0000256" key="3">
    <source>
        <dbReference type="PROSITE-ProRule" id="PRU00284"/>
    </source>
</evidence>
<evidence type="ECO:0000259" key="4">
    <source>
        <dbReference type="PROSITE" id="PS50111"/>
    </source>
</evidence>
<comment type="caution">
    <text evidence="6">The sequence shown here is derived from an EMBL/GenBank/DDBJ whole genome shotgun (WGS) entry which is preliminary data.</text>
</comment>
<comment type="similarity">
    <text evidence="2">Belongs to the methyl-accepting chemotaxis (MCP) protein family.</text>
</comment>
<dbReference type="SMART" id="SM00304">
    <property type="entry name" value="HAMP"/>
    <property type="match status" value="1"/>
</dbReference>
<dbReference type="SUPFAM" id="SSF58104">
    <property type="entry name" value="Methyl-accepting chemotaxis protein (MCP) signaling domain"/>
    <property type="match status" value="1"/>
</dbReference>
<dbReference type="Pfam" id="PF00015">
    <property type="entry name" value="MCPsignal"/>
    <property type="match status" value="1"/>
</dbReference>
<dbReference type="CDD" id="cd11386">
    <property type="entry name" value="MCP_signal"/>
    <property type="match status" value="1"/>
</dbReference>
<sequence>MLKSERMSLSRSERSWLPWWGKTGKIAMGWSTWLNRDRYAATEAGFEGIAQTRVAILKNWADHLWAQLDAAAGQLVHGFPSVPPGWLAERQAMAADFSELFVIDAHGRLLASTAPSRIGAADLSPQAVAAGLRQPFLHGPYIDPVTAALPPSTSRFHDAVTLMFYQPVVKNGVAVGSLCGRVPNDVLGDLIQREAGHVFRESGDNYVFMVESRFDPAVRPGTALSRSRFEDSTFSHGDNLKQGVRTPFGVVSVREHTELELLFTDPATGQLHPGVRETIRNRENLFVTYPGYSDYRHVPVIGKGVTFTLAGSPDTWGMMCEGDLEEVYRYRSIGFGLMRLHGLAMMSTVAVVLALEFAGARLPAMWSVAAATAWAMAATVVFHRYGIRPVSERIRGTTAVIRAIAEGGGNLSQRLPVPDGRVDETTTVAKWVNSFIDVLDHTIGRVVSTTDEISRSNEFLQQKSRSSAAASREMVAATQAMLESLGQQRAEIDAATQNARSMQEVASVERARAAQQFDILQARMGLIRESVGASADRIAQLDSSTTEIGRVVTMIAAIARQTNLLSLNAAIEAARAGEAGRGFAVVADEVRKLADGTAKATAEIDAMISKVQQEAKESVRMMESGLEQMEEGFRLAAGTAADRGEMDGVMDRMFDTIGQIADRAQLSGQQIDRMRLAAQAMRQAIEEAGHSTEQTRFSTAKLHKVMGAFKVTA</sequence>
<keyword evidence="7" id="KW-1185">Reference proteome</keyword>
<reference evidence="6 7" key="1">
    <citation type="submission" date="2019-02" db="EMBL/GenBank/DDBJ databases">
        <title>Genomic Encyclopedia of Type Strains, Phase IV (KMG-IV): sequencing the most valuable type-strain genomes for metagenomic binning, comparative biology and taxonomic classification.</title>
        <authorList>
            <person name="Goeker M."/>
        </authorList>
    </citation>
    <scope>NUCLEOTIDE SEQUENCE [LARGE SCALE GENOMIC DNA]</scope>
    <source>
        <strain evidence="6 7">K24</strain>
    </source>
</reference>
<dbReference type="RefSeq" id="WP_207222056.1">
    <property type="nucleotide sequence ID" value="NZ_SGXC01000003.1"/>
</dbReference>
<dbReference type="PROSITE" id="PS50885">
    <property type="entry name" value="HAMP"/>
    <property type="match status" value="1"/>
</dbReference>
<feature type="domain" description="HAMP" evidence="5">
    <location>
        <begin position="388"/>
        <end position="444"/>
    </location>
</feature>
<gene>
    <name evidence="6" type="ORF">EV675_5320</name>
</gene>
<dbReference type="SMART" id="SM00283">
    <property type="entry name" value="MA"/>
    <property type="match status" value="1"/>
</dbReference>
<feature type="domain" description="Methyl-accepting transducer" evidence="4">
    <location>
        <begin position="449"/>
        <end position="696"/>
    </location>
</feature>
<dbReference type="Proteomes" id="UP000292445">
    <property type="component" value="Unassembled WGS sequence"/>
</dbReference>
<evidence type="ECO:0000259" key="5">
    <source>
        <dbReference type="PROSITE" id="PS50885"/>
    </source>
</evidence>
<accession>A0A4Q7N9I1</accession>
<evidence type="ECO:0000313" key="6">
    <source>
        <dbReference type="EMBL" id="RZS78664.1"/>
    </source>
</evidence>
<dbReference type="PANTHER" id="PTHR32089">
    <property type="entry name" value="METHYL-ACCEPTING CHEMOTAXIS PROTEIN MCPB"/>
    <property type="match status" value="1"/>
</dbReference>
<dbReference type="InterPro" id="IPR004089">
    <property type="entry name" value="MCPsignal_dom"/>
</dbReference>
<keyword evidence="1 3" id="KW-0807">Transducer</keyword>
<evidence type="ECO:0000313" key="7">
    <source>
        <dbReference type="Proteomes" id="UP000292445"/>
    </source>
</evidence>
<evidence type="ECO:0000256" key="2">
    <source>
        <dbReference type="ARBA" id="ARBA00029447"/>
    </source>
</evidence>